<keyword evidence="7" id="KW-0723">Serine/threonine-protein kinase</keyword>
<evidence type="ECO:0000256" key="1">
    <source>
        <dbReference type="ARBA" id="ARBA00022679"/>
    </source>
</evidence>
<evidence type="ECO:0000256" key="3">
    <source>
        <dbReference type="ARBA" id="ARBA00022777"/>
    </source>
</evidence>
<keyword evidence="12" id="KW-1185">Reference proteome</keyword>
<proteinExistence type="inferred from homology"/>
<dbReference type="EMBL" id="ABEU02000007">
    <property type="protein sequence ID" value="PNR50761.1"/>
    <property type="molecule type" value="Genomic_DNA"/>
</dbReference>
<dbReference type="PROSITE" id="PS00108">
    <property type="entry name" value="PROTEIN_KINASE_ST"/>
    <property type="match status" value="1"/>
</dbReference>
<comment type="similarity">
    <text evidence="5">Belongs to the protein kinase superfamily. Ser/Thr protein kinase family. GCN2 subfamily.</text>
</comment>
<feature type="domain" description="Protein kinase" evidence="9">
    <location>
        <begin position="179"/>
        <end position="425"/>
    </location>
</feature>
<dbReference type="GO" id="GO:0005634">
    <property type="term" value="C:nucleus"/>
    <property type="evidence" value="ECO:0000318"/>
    <property type="project" value="GO_Central"/>
</dbReference>
<dbReference type="Pfam" id="PF00069">
    <property type="entry name" value="Pkinase"/>
    <property type="match status" value="1"/>
</dbReference>
<evidence type="ECO:0000313" key="11">
    <source>
        <dbReference type="EnsemblPlants" id="Pp3c7_5070V3.1"/>
    </source>
</evidence>
<evidence type="ECO:0000313" key="10">
    <source>
        <dbReference type="EMBL" id="PNR50761.1"/>
    </source>
</evidence>
<evidence type="ECO:0000259" key="9">
    <source>
        <dbReference type="PROSITE" id="PS50011"/>
    </source>
</evidence>
<keyword evidence="1" id="KW-0808">Transferase</keyword>
<dbReference type="AlphaFoldDB" id="A0A2K1KAG2"/>
<sequence>MELREGTGSQMSSSIRESFSSGNVVFGGLAGANSEGLANEEFGSPEAISPSRDGTKLLRTGLQPFSVSSARAIEGFDIRSRPWLEETRSGDLDLDRGERGGEVEVKVGAVSPPVEDGDFESPPTTPRSTTSCSPFLECPSTPLLKRKQLSRQQSLRDTKLLLTTHLKRTASIFMFDKHFEYLREIGRGSFSTVYEARDRKGGALCAVKMSKREFFSRVDRDRYMREIQSVSCLPEHPNVVNYFRGWQQDSHFYIQMELCEAGNLRMLLDALKEPLDEHQVWEYIGQLASALSHIHKHGVLHLDIKPENIFIDGQGNLKLGDFGLAVPCNMWDWEEGDGGYLAPELLQEEEPSPMADIYSFGAMVYEWVTGLQLPRSRPAWEDITRMPSWRSEALCKLVRAMLNPDPLKRPSAEQIISYRKNQPAV</sequence>
<dbReference type="Gene3D" id="1.10.510.10">
    <property type="entry name" value="Transferase(Phosphotransferase) domain 1"/>
    <property type="match status" value="1"/>
</dbReference>
<dbReference type="GO" id="GO:0004672">
    <property type="term" value="F:protein kinase activity"/>
    <property type="evidence" value="ECO:0000318"/>
    <property type="project" value="GO_Central"/>
</dbReference>
<reference evidence="11" key="3">
    <citation type="submission" date="2020-12" db="UniProtKB">
        <authorList>
            <consortium name="EnsemblPlants"/>
        </authorList>
    </citation>
    <scope>IDENTIFICATION</scope>
</reference>
<dbReference type="PaxDb" id="3218-PP1S207_100V6.1"/>
<dbReference type="GeneID" id="112285235"/>
<dbReference type="InterPro" id="IPR000719">
    <property type="entry name" value="Prot_kinase_dom"/>
</dbReference>
<evidence type="ECO:0000256" key="5">
    <source>
        <dbReference type="ARBA" id="ARBA00037982"/>
    </source>
</evidence>
<dbReference type="OrthoDB" id="5337378at2759"/>
<accession>A0A2K1KAG2</accession>
<dbReference type="GO" id="GO:0004674">
    <property type="term" value="F:protein serine/threonine kinase activity"/>
    <property type="evidence" value="ECO:0007669"/>
    <property type="project" value="UniProtKB-KW"/>
</dbReference>
<dbReference type="InterPro" id="IPR008271">
    <property type="entry name" value="Ser/Thr_kinase_AS"/>
</dbReference>
<dbReference type="STRING" id="3218.A0A2K1KAG2"/>
<dbReference type="PROSITE" id="PS50011">
    <property type="entry name" value="PROTEIN_KINASE_DOM"/>
    <property type="match status" value="1"/>
</dbReference>
<keyword evidence="2 6" id="KW-0547">Nucleotide-binding</keyword>
<feature type="region of interest" description="Disordered" evidence="8">
    <location>
        <begin position="34"/>
        <end position="55"/>
    </location>
</feature>
<evidence type="ECO:0000313" key="12">
    <source>
        <dbReference type="Proteomes" id="UP000006727"/>
    </source>
</evidence>
<dbReference type="SMART" id="SM00220">
    <property type="entry name" value="S_TKc"/>
    <property type="match status" value="1"/>
</dbReference>
<gene>
    <name evidence="11" type="primary">LOC112285235</name>
    <name evidence="10" type="ORF">PHYPA_009947</name>
</gene>
<organism evidence="10">
    <name type="scientific">Physcomitrium patens</name>
    <name type="common">Spreading-leaved earth moss</name>
    <name type="synonym">Physcomitrella patens</name>
    <dbReference type="NCBI Taxonomy" id="3218"/>
    <lineage>
        <taxon>Eukaryota</taxon>
        <taxon>Viridiplantae</taxon>
        <taxon>Streptophyta</taxon>
        <taxon>Embryophyta</taxon>
        <taxon>Bryophyta</taxon>
        <taxon>Bryophytina</taxon>
        <taxon>Bryopsida</taxon>
        <taxon>Funariidae</taxon>
        <taxon>Funariales</taxon>
        <taxon>Funariaceae</taxon>
        <taxon>Physcomitrium</taxon>
    </lineage>
</organism>
<reference evidence="10 12" key="2">
    <citation type="journal article" date="2018" name="Plant J.">
        <title>The Physcomitrella patens chromosome-scale assembly reveals moss genome structure and evolution.</title>
        <authorList>
            <person name="Lang D."/>
            <person name="Ullrich K.K."/>
            <person name="Murat F."/>
            <person name="Fuchs J."/>
            <person name="Jenkins J."/>
            <person name="Haas F.B."/>
            <person name="Piednoel M."/>
            <person name="Gundlach H."/>
            <person name="Van Bel M."/>
            <person name="Meyberg R."/>
            <person name="Vives C."/>
            <person name="Morata J."/>
            <person name="Symeonidi A."/>
            <person name="Hiss M."/>
            <person name="Muchero W."/>
            <person name="Kamisugi Y."/>
            <person name="Saleh O."/>
            <person name="Blanc G."/>
            <person name="Decker E.L."/>
            <person name="van Gessel N."/>
            <person name="Grimwood J."/>
            <person name="Hayes R.D."/>
            <person name="Graham S.W."/>
            <person name="Gunter L.E."/>
            <person name="McDaniel S.F."/>
            <person name="Hoernstein S.N.W."/>
            <person name="Larsson A."/>
            <person name="Li F.W."/>
            <person name="Perroud P.F."/>
            <person name="Phillips J."/>
            <person name="Ranjan P."/>
            <person name="Rokshar D.S."/>
            <person name="Rothfels C.J."/>
            <person name="Schneider L."/>
            <person name="Shu S."/>
            <person name="Stevenson D.W."/>
            <person name="Thummler F."/>
            <person name="Tillich M."/>
            <person name="Villarreal Aguilar J.C."/>
            <person name="Widiez T."/>
            <person name="Wong G.K."/>
            <person name="Wymore A."/>
            <person name="Zhang Y."/>
            <person name="Zimmer A.D."/>
            <person name="Quatrano R.S."/>
            <person name="Mayer K.F.X."/>
            <person name="Goodstein D."/>
            <person name="Casacuberta J.M."/>
            <person name="Vandepoele K."/>
            <person name="Reski R."/>
            <person name="Cuming A.C."/>
            <person name="Tuskan G.A."/>
            <person name="Maumus F."/>
            <person name="Salse J."/>
            <person name="Schmutz J."/>
            <person name="Rensing S.A."/>
        </authorList>
    </citation>
    <scope>NUCLEOTIDE SEQUENCE [LARGE SCALE GENOMIC DNA]</scope>
    <source>
        <strain evidence="11 12">cv. Gransden 2004</strain>
    </source>
</reference>
<keyword evidence="3" id="KW-0418">Kinase</keyword>
<protein>
    <recommendedName>
        <fullName evidence="9">Protein kinase domain-containing protein</fullName>
    </recommendedName>
</protein>
<dbReference type="GO" id="GO:0005737">
    <property type="term" value="C:cytoplasm"/>
    <property type="evidence" value="ECO:0000318"/>
    <property type="project" value="GO_Central"/>
</dbReference>
<dbReference type="KEGG" id="ppp:112285235"/>
<dbReference type="Gene3D" id="3.30.200.20">
    <property type="entry name" value="Phosphorylase Kinase, domain 1"/>
    <property type="match status" value="1"/>
</dbReference>
<reference evidence="10 12" key="1">
    <citation type="journal article" date="2008" name="Science">
        <title>The Physcomitrella genome reveals evolutionary insights into the conquest of land by plants.</title>
        <authorList>
            <person name="Rensing S."/>
            <person name="Lang D."/>
            <person name="Zimmer A."/>
            <person name="Terry A."/>
            <person name="Salamov A."/>
            <person name="Shapiro H."/>
            <person name="Nishiyama T."/>
            <person name="Perroud P.-F."/>
            <person name="Lindquist E."/>
            <person name="Kamisugi Y."/>
            <person name="Tanahashi T."/>
            <person name="Sakakibara K."/>
            <person name="Fujita T."/>
            <person name="Oishi K."/>
            <person name="Shin-I T."/>
            <person name="Kuroki Y."/>
            <person name="Toyoda A."/>
            <person name="Suzuki Y."/>
            <person name="Hashimoto A."/>
            <person name="Yamaguchi K."/>
            <person name="Sugano A."/>
            <person name="Kohara Y."/>
            <person name="Fujiyama A."/>
            <person name="Anterola A."/>
            <person name="Aoki S."/>
            <person name="Ashton N."/>
            <person name="Barbazuk W.B."/>
            <person name="Barker E."/>
            <person name="Bennetzen J."/>
            <person name="Bezanilla M."/>
            <person name="Blankenship R."/>
            <person name="Cho S.H."/>
            <person name="Dutcher S."/>
            <person name="Estelle M."/>
            <person name="Fawcett J.A."/>
            <person name="Gundlach H."/>
            <person name="Hanada K."/>
            <person name="Heyl A."/>
            <person name="Hicks K.A."/>
            <person name="Hugh J."/>
            <person name="Lohr M."/>
            <person name="Mayer K."/>
            <person name="Melkozernov A."/>
            <person name="Murata T."/>
            <person name="Nelson D."/>
            <person name="Pils B."/>
            <person name="Prigge M."/>
            <person name="Reiss B."/>
            <person name="Renner T."/>
            <person name="Rombauts S."/>
            <person name="Rushton P."/>
            <person name="Sanderfoot A."/>
            <person name="Schween G."/>
            <person name="Shiu S.-H."/>
            <person name="Stueber K."/>
            <person name="Theodoulou F.L."/>
            <person name="Tu H."/>
            <person name="Van de Peer Y."/>
            <person name="Verrier P.J."/>
            <person name="Waters E."/>
            <person name="Wood A."/>
            <person name="Yang L."/>
            <person name="Cove D."/>
            <person name="Cuming A."/>
            <person name="Hasebe M."/>
            <person name="Lucas S."/>
            <person name="Mishler D.B."/>
            <person name="Reski R."/>
            <person name="Grigoriev I."/>
            <person name="Quatrano R.S."/>
            <person name="Boore J.L."/>
        </authorList>
    </citation>
    <scope>NUCLEOTIDE SEQUENCE [LARGE SCALE GENOMIC DNA]</scope>
    <source>
        <strain evidence="11 12">cv. Gransden 2004</strain>
    </source>
</reference>
<dbReference type="Proteomes" id="UP000006727">
    <property type="component" value="Chromosome 7"/>
</dbReference>
<dbReference type="PANTHER" id="PTHR11042">
    <property type="entry name" value="EUKARYOTIC TRANSLATION INITIATION FACTOR 2-ALPHA KINASE EIF2-ALPHA KINASE -RELATED"/>
    <property type="match status" value="1"/>
</dbReference>
<dbReference type="EnsemblPlants" id="Pp3c7_5070V3.1">
    <property type="protein sequence ID" value="Pp3c7_5070V3.1"/>
    <property type="gene ID" value="Pp3c7_5070"/>
</dbReference>
<evidence type="ECO:0000256" key="2">
    <source>
        <dbReference type="ARBA" id="ARBA00022741"/>
    </source>
</evidence>
<dbReference type="InterPro" id="IPR011009">
    <property type="entry name" value="Kinase-like_dom_sf"/>
</dbReference>
<dbReference type="RefSeq" id="XP_024381697.1">
    <property type="nucleotide sequence ID" value="XM_024525929.2"/>
</dbReference>
<evidence type="ECO:0000256" key="6">
    <source>
        <dbReference type="PROSITE-ProRule" id="PRU10141"/>
    </source>
</evidence>
<dbReference type="PROSITE" id="PS00107">
    <property type="entry name" value="PROTEIN_KINASE_ATP"/>
    <property type="match status" value="1"/>
</dbReference>
<evidence type="ECO:0000256" key="7">
    <source>
        <dbReference type="RuleBase" id="RU000304"/>
    </source>
</evidence>
<feature type="region of interest" description="Disordered" evidence="8">
    <location>
        <begin position="109"/>
        <end position="133"/>
    </location>
</feature>
<dbReference type="GO" id="GO:0005524">
    <property type="term" value="F:ATP binding"/>
    <property type="evidence" value="ECO:0007669"/>
    <property type="project" value="UniProtKB-UniRule"/>
</dbReference>
<dbReference type="InterPro" id="IPR050339">
    <property type="entry name" value="CC_SR_Kinase"/>
</dbReference>
<dbReference type="Gramene" id="Pp3c7_5070V3.1">
    <property type="protein sequence ID" value="Pp3c7_5070V3.1"/>
    <property type="gene ID" value="Pp3c7_5070"/>
</dbReference>
<dbReference type="InterPro" id="IPR017441">
    <property type="entry name" value="Protein_kinase_ATP_BS"/>
</dbReference>
<name>A0A2K1KAG2_PHYPA</name>
<evidence type="ECO:0000256" key="4">
    <source>
        <dbReference type="ARBA" id="ARBA00022840"/>
    </source>
</evidence>
<feature type="binding site" evidence="6">
    <location>
        <position position="208"/>
    </location>
    <ligand>
        <name>ATP</name>
        <dbReference type="ChEBI" id="CHEBI:30616"/>
    </ligand>
</feature>
<evidence type="ECO:0000256" key="8">
    <source>
        <dbReference type="SAM" id="MobiDB-lite"/>
    </source>
</evidence>
<dbReference type="PANTHER" id="PTHR11042:SF189">
    <property type="entry name" value="PROTEIN KINASE DOMAIN-CONTAINING PROTEIN"/>
    <property type="match status" value="1"/>
</dbReference>
<dbReference type="SUPFAM" id="SSF56112">
    <property type="entry name" value="Protein kinase-like (PK-like)"/>
    <property type="match status" value="1"/>
</dbReference>
<keyword evidence="4 6" id="KW-0067">ATP-binding</keyword>